<keyword evidence="1" id="KW-1133">Transmembrane helix</keyword>
<evidence type="ECO:0000313" key="2">
    <source>
        <dbReference type="EMBL" id="MBE3637873.1"/>
    </source>
</evidence>
<protein>
    <submittedName>
        <fullName evidence="2">Uncharacterized protein</fullName>
    </submittedName>
</protein>
<dbReference type="EMBL" id="JACVXA010000013">
    <property type="protein sequence ID" value="MBE3637873.1"/>
    <property type="molecule type" value="Genomic_DNA"/>
</dbReference>
<gene>
    <name evidence="2" type="ORF">ICN82_06625</name>
</gene>
<reference evidence="2" key="1">
    <citation type="submission" date="2020-09" db="EMBL/GenBank/DDBJ databases">
        <title>A novel bacterium of genus Mangrovicoccus, isolated from South China Sea.</title>
        <authorList>
            <person name="Huang H."/>
            <person name="Mo K."/>
            <person name="Hu Y."/>
        </authorList>
    </citation>
    <scope>NUCLEOTIDE SEQUENCE</scope>
    <source>
        <strain evidence="2">HB182678</strain>
    </source>
</reference>
<keyword evidence="1" id="KW-0812">Transmembrane</keyword>
<feature type="transmembrane region" description="Helical" evidence="1">
    <location>
        <begin position="37"/>
        <end position="56"/>
    </location>
</feature>
<evidence type="ECO:0000256" key="1">
    <source>
        <dbReference type="SAM" id="Phobius"/>
    </source>
</evidence>
<name>A0A8J7CZH1_9RHOB</name>
<organism evidence="2 3">
    <name type="scientific">Mangrovicoccus algicola</name>
    <dbReference type="NCBI Taxonomy" id="2771008"/>
    <lineage>
        <taxon>Bacteria</taxon>
        <taxon>Pseudomonadati</taxon>
        <taxon>Pseudomonadota</taxon>
        <taxon>Alphaproteobacteria</taxon>
        <taxon>Rhodobacterales</taxon>
        <taxon>Paracoccaceae</taxon>
        <taxon>Mangrovicoccus</taxon>
    </lineage>
</organism>
<keyword evidence="1" id="KW-0472">Membrane</keyword>
<accession>A0A8J7CZH1</accession>
<evidence type="ECO:0000313" key="3">
    <source>
        <dbReference type="Proteomes" id="UP000609121"/>
    </source>
</evidence>
<dbReference type="AlphaFoldDB" id="A0A8J7CZH1"/>
<proteinExistence type="predicted"/>
<keyword evidence="3" id="KW-1185">Reference proteome</keyword>
<comment type="caution">
    <text evidence="2">The sequence shown here is derived from an EMBL/GenBank/DDBJ whole genome shotgun (WGS) entry which is preliminary data.</text>
</comment>
<sequence>MTLTPLWATGLLLVMVFCGRQFRENWKAQESGWVRRAWSWGLPAAAAFAVLAFAPFTGG</sequence>
<dbReference type="Proteomes" id="UP000609121">
    <property type="component" value="Unassembled WGS sequence"/>
</dbReference>
<dbReference type="RefSeq" id="WP_193180954.1">
    <property type="nucleotide sequence ID" value="NZ_JACVXA010000013.1"/>
</dbReference>